<accession>A0ABN9TIF6</accession>
<sequence>MRRRRPGYEASIPLQSTVAPFNTLHEPFSISHRNSSAQCVEWTTALAVTNGGAKQEAAGARQRDGVHGVGRSSSARLAPRHGAPPRETAGGGAGGAGAGRKEEDEEGEWKEEKR</sequence>
<comment type="caution">
    <text evidence="2">The sequence shown here is derived from an EMBL/GenBank/DDBJ whole genome shotgun (WGS) entry which is preliminary data.</text>
</comment>
<proteinExistence type="predicted"/>
<gene>
    <name evidence="2" type="ORF">PCOR1329_LOCUS39403</name>
</gene>
<feature type="compositionally biased region" description="Acidic residues" evidence="1">
    <location>
        <begin position="103"/>
        <end position="114"/>
    </location>
</feature>
<feature type="compositionally biased region" description="Gly residues" evidence="1">
    <location>
        <begin position="89"/>
        <end position="98"/>
    </location>
</feature>
<feature type="region of interest" description="Disordered" evidence="1">
    <location>
        <begin position="50"/>
        <end position="114"/>
    </location>
</feature>
<dbReference type="EMBL" id="CAUYUJ010014757">
    <property type="protein sequence ID" value="CAK0845683.1"/>
    <property type="molecule type" value="Genomic_DNA"/>
</dbReference>
<evidence type="ECO:0000256" key="1">
    <source>
        <dbReference type="SAM" id="MobiDB-lite"/>
    </source>
</evidence>
<evidence type="ECO:0000313" key="2">
    <source>
        <dbReference type="EMBL" id="CAK0845683.1"/>
    </source>
</evidence>
<name>A0ABN9TIF6_9DINO</name>
<evidence type="ECO:0000313" key="3">
    <source>
        <dbReference type="Proteomes" id="UP001189429"/>
    </source>
</evidence>
<reference evidence="2" key="1">
    <citation type="submission" date="2023-10" db="EMBL/GenBank/DDBJ databases">
        <authorList>
            <person name="Chen Y."/>
            <person name="Shah S."/>
            <person name="Dougan E. K."/>
            <person name="Thang M."/>
            <person name="Chan C."/>
        </authorList>
    </citation>
    <scope>NUCLEOTIDE SEQUENCE [LARGE SCALE GENOMIC DNA]</scope>
</reference>
<protein>
    <submittedName>
        <fullName evidence="2">Uncharacterized protein</fullName>
    </submittedName>
</protein>
<organism evidence="2 3">
    <name type="scientific">Prorocentrum cordatum</name>
    <dbReference type="NCBI Taxonomy" id="2364126"/>
    <lineage>
        <taxon>Eukaryota</taxon>
        <taxon>Sar</taxon>
        <taxon>Alveolata</taxon>
        <taxon>Dinophyceae</taxon>
        <taxon>Prorocentrales</taxon>
        <taxon>Prorocentraceae</taxon>
        <taxon>Prorocentrum</taxon>
    </lineage>
</organism>
<keyword evidence="3" id="KW-1185">Reference proteome</keyword>
<dbReference type="Proteomes" id="UP001189429">
    <property type="component" value="Unassembled WGS sequence"/>
</dbReference>